<name>A0A5M8FME2_9GAMM</name>
<keyword evidence="3" id="KW-1185">Reference proteome</keyword>
<dbReference type="Proteomes" id="UP000322981">
    <property type="component" value="Unassembled WGS sequence"/>
</dbReference>
<gene>
    <name evidence="2" type="ORF">F2Q65_12670</name>
</gene>
<proteinExistence type="predicted"/>
<dbReference type="Gene3D" id="3.30.450.20">
    <property type="entry name" value="PAS domain"/>
    <property type="match status" value="1"/>
</dbReference>
<accession>A0A5M8FME2</accession>
<sequence>MDRAILASVLEITDLYLLTDAEGVILDQRAGSGAKSSLPPGRTLHQRIEDAFPPGVGVGFGEAVAAALETGRPQRFDYDLETADGRRDFEARVNVLQDRRHCVIIVRDITARRQAERALEQERFLLGERVKEQQCLYDIFHLTDDPTAPIEDILLAVVNRIPAGLRYPELASALVTWDEAVYASPGFSVSDCVLSVDDSTGRGEMVRLTFAYGEIPPSCEGGPFLPEETFLAQAIVHRLTEILDRRATEQALLEQKRLLDALLSRTGD</sequence>
<evidence type="ECO:0000259" key="1">
    <source>
        <dbReference type="Pfam" id="PF08448"/>
    </source>
</evidence>
<dbReference type="SUPFAM" id="SSF55785">
    <property type="entry name" value="PYP-like sensor domain (PAS domain)"/>
    <property type="match status" value="1"/>
</dbReference>
<evidence type="ECO:0000313" key="2">
    <source>
        <dbReference type="EMBL" id="KAA6184311.1"/>
    </source>
</evidence>
<feature type="domain" description="PAS fold-4" evidence="1">
    <location>
        <begin position="14"/>
        <end position="114"/>
    </location>
</feature>
<protein>
    <submittedName>
        <fullName evidence="2">PAS domain-containing protein</fullName>
    </submittedName>
</protein>
<comment type="caution">
    <text evidence="2">The sequence shown here is derived from an EMBL/GenBank/DDBJ whole genome shotgun (WGS) entry which is preliminary data.</text>
</comment>
<dbReference type="Pfam" id="PF08448">
    <property type="entry name" value="PAS_4"/>
    <property type="match status" value="1"/>
</dbReference>
<dbReference type="RefSeq" id="WP_150093783.1">
    <property type="nucleotide sequence ID" value="NZ_JBFUOH010000104.1"/>
</dbReference>
<reference evidence="2 3" key="1">
    <citation type="submission" date="2019-09" db="EMBL/GenBank/DDBJ databases">
        <title>Whole-genome sequence of the purple sulfur bacterium Thiohalocapsa marina DSM 19078.</title>
        <authorList>
            <person name="Kyndt J.A."/>
            <person name="Meyer T.E."/>
        </authorList>
    </citation>
    <scope>NUCLEOTIDE SEQUENCE [LARGE SCALE GENOMIC DNA]</scope>
    <source>
        <strain evidence="2 3">DSM 19078</strain>
    </source>
</reference>
<organism evidence="2 3">
    <name type="scientific">Thiohalocapsa marina</name>
    <dbReference type="NCBI Taxonomy" id="424902"/>
    <lineage>
        <taxon>Bacteria</taxon>
        <taxon>Pseudomonadati</taxon>
        <taxon>Pseudomonadota</taxon>
        <taxon>Gammaproteobacteria</taxon>
        <taxon>Chromatiales</taxon>
        <taxon>Chromatiaceae</taxon>
        <taxon>Thiohalocapsa</taxon>
    </lineage>
</organism>
<evidence type="ECO:0000313" key="3">
    <source>
        <dbReference type="Proteomes" id="UP000322981"/>
    </source>
</evidence>
<dbReference type="EMBL" id="VWXX01000021">
    <property type="protein sequence ID" value="KAA6184311.1"/>
    <property type="molecule type" value="Genomic_DNA"/>
</dbReference>
<dbReference type="OrthoDB" id="5563233at2"/>
<dbReference type="AlphaFoldDB" id="A0A5M8FME2"/>
<dbReference type="InterPro" id="IPR013656">
    <property type="entry name" value="PAS_4"/>
</dbReference>
<dbReference type="InterPro" id="IPR035965">
    <property type="entry name" value="PAS-like_dom_sf"/>
</dbReference>